<evidence type="ECO:0000313" key="2">
    <source>
        <dbReference type="Proteomes" id="UP000315010"/>
    </source>
</evidence>
<proteinExistence type="predicted"/>
<evidence type="ECO:0000313" key="1">
    <source>
        <dbReference type="EMBL" id="TWT80477.1"/>
    </source>
</evidence>
<keyword evidence="2" id="KW-1185">Reference proteome</keyword>
<protein>
    <submittedName>
        <fullName evidence="1">Uncharacterized protein</fullName>
    </submittedName>
</protein>
<organism evidence="1 2">
    <name type="scientific">Novipirellula herctigrandis</name>
    <dbReference type="NCBI Taxonomy" id="2527986"/>
    <lineage>
        <taxon>Bacteria</taxon>
        <taxon>Pseudomonadati</taxon>
        <taxon>Planctomycetota</taxon>
        <taxon>Planctomycetia</taxon>
        <taxon>Pirellulales</taxon>
        <taxon>Pirellulaceae</taxon>
        <taxon>Novipirellula</taxon>
    </lineage>
</organism>
<dbReference type="EMBL" id="SJPJ01000001">
    <property type="protein sequence ID" value="TWT80477.1"/>
    <property type="molecule type" value="Genomic_DNA"/>
</dbReference>
<name>A0A5C5Z0V0_9BACT</name>
<dbReference type="AlphaFoldDB" id="A0A5C5Z0V0"/>
<accession>A0A5C5Z0V0</accession>
<sequence length="75" mass="8088">MGGQVFFNFEPQMLLPRVIPHCATLMAFRQAEFAASCSAWVATESAKPAVKADAAEHVRVRETKPGELGDVISGL</sequence>
<reference evidence="1 2" key="1">
    <citation type="submission" date="2019-02" db="EMBL/GenBank/DDBJ databases">
        <title>Deep-cultivation of Planctomycetes and their phenomic and genomic characterization uncovers novel biology.</title>
        <authorList>
            <person name="Wiegand S."/>
            <person name="Jogler M."/>
            <person name="Boedeker C."/>
            <person name="Pinto D."/>
            <person name="Vollmers J."/>
            <person name="Rivas-Marin E."/>
            <person name="Kohn T."/>
            <person name="Peeters S.H."/>
            <person name="Heuer A."/>
            <person name="Rast P."/>
            <person name="Oberbeckmann S."/>
            <person name="Bunk B."/>
            <person name="Jeske O."/>
            <person name="Meyerdierks A."/>
            <person name="Storesund J.E."/>
            <person name="Kallscheuer N."/>
            <person name="Luecker S."/>
            <person name="Lage O.M."/>
            <person name="Pohl T."/>
            <person name="Merkel B.J."/>
            <person name="Hornburger P."/>
            <person name="Mueller R.-W."/>
            <person name="Bruemmer F."/>
            <person name="Labrenz M."/>
            <person name="Spormann A.M."/>
            <person name="Op Den Camp H."/>
            <person name="Overmann J."/>
            <person name="Amann R."/>
            <person name="Jetten M.S.M."/>
            <person name="Mascher T."/>
            <person name="Medema M.H."/>
            <person name="Devos D.P."/>
            <person name="Kaster A.-K."/>
            <person name="Ovreas L."/>
            <person name="Rohde M."/>
            <person name="Galperin M.Y."/>
            <person name="Jogler C."/>
        </authorList>
    </citation>
    <scope>NUCLEOTIDE SEQUENCE [LARGE SCALE GENOMIC DNA]</scope>
    <source>
        <strain evidence="1 2">CA13</strain>
    </source>
</reference>
<dbReference type="Proteomes" id="UP000315010">
    <property type="component" value="Unassembled WGS sequence"/>
</dbReference>
<comment type="caution">
    <text evidence="1">The sequence shown here is derived from an EMBL/GenBank/DDBJ whole genome shotgun (WGS) entry which is preliminary data.</text>
</comment>
<gene>
    <name evidence="1" type="ORF">CA13_18960</name>
</gene>